<protein>
    <submittedName>
        <fullName evidence="1">Uncharacterized protein</fullName>
    </submittedName>
</protein>
<evidence type="ECO:0000313" key="1">
    <source>
        <dbReference type="EMBL" id="UQC88377.1"/>
    </source>
</evidence>
<dbReference type="EMBL" id="CP019479">
    <property type="protein sequence ID" value="UQC88377.1"/>
    <property type="molecule type" value="Genomic_DNA"/>
</dbReference>
<reference evidence="1" key="1">
    <citation type="journal article" date="2021" name="Mol. Plant Microbe Interact.">
        <title>Complete Genome Sequence of the Plant-Pathogenic Fungus Colletotrichum lupini.</title>
        <authorList>
            <person name="Baroncelli R."/>
            <person name="Pensec F."/>
            <person name="Da Lio D."/>
            <person name="Boufleur T."/>
            <person name="Vicente I."/>
            <person name="Sarrocco S."/>
            <person name="Picot A."/>
            <person name="Baraldi E."/>
            <person name="Sukno S."/>
            <person name="Thon M."/>
            <person name="Le Floch G."/>
        </authorList>
    </citation>
    <scope>NUCLEOTIDE SEQUENCE</scope>
    <source>
        <strain evidence="1">IMI 504893</strain>
    </source>
</reference>
<dbReference type="AlphaFoldDB" id="A0A9Q8T3C8"/>
<dbReference type="KEGG" id="clup:CLUP02_13900"/>
<keyword evidence="2" id="KW-1185">Reference proteome</keyword>
<dbReference type="GeneID" id="73347846"/>
<accession>A0A9Q8T3C8</accession>
<evidence type="ECO:0000313" key="2">
    <source>
        <dbReference type="Proteomes" id="UP000830671"/>
    </source>
</evidence>
<organism evidence="1 2">
    <name type="scientific">Colletotrichum lupini</name>
    <dbReference type="NCBI Taxonomy" id="145971"/>
    <lineage>
        <taxon>Eukaryota</taxon>
        <taxon>Fungi</taxon>
        <taxon>Dikarya</taxon>
        <taxon>Ascomycota</taxon>
        <taxon>Pezizomycotina</taxon>
        <taxon>Sordariomycetes</taxon>
        <taxon>Hypocreomycetidae</taxon>
        <taxon>Glomerellales</taxon>
        <taxon>Glomerellaceae</taxon>
        <taxon>Colletotrichum</taxon>
        <taxon>Colletotrichum acutatum species complex</taxon>
    </lineage>
</organism>
<dbReference type="Proteomes" id="UP000830671">
    <property type="component" value="Chromosome 7"/>
</dbReference>
<sequence length="203" mass="22444">MRHAILVQWPMASAACNRAGSIGGRFRFSGVRSILASPVPPFFPLPFGPPFSPAVLRPPRVSNSQAAVPHRTENPCMVEEARRDQRHHRITPTGSVSAPTKPNHAIFFVSSVANNLRFFEPRPAIRIGEAESRIAPTNWRVLADFELQSPEGSSLPTNLGLIVDLPTGSSRRASHRKLPLATRFIFPNVNCGQFSTSEFDQRR</sequence>
<gene>
    <name evidence="1" type="ORF">CLUP02_13900</name>
</gene>
<dbReference type="PROSITE" id="PS51257">
    <property type="entry name" value="PROKAR_LIPOPROTEIN"/>
    <property type="match status" value="1"/>
</dbReference>
<proteinExistence type="predicted"/>
<dbReference type="RefSeq" id="XP_049149982.1">
    <property type="nucleotide sequence ID" value="XM_049292836.1"/>
</dbReference>
<name>A0A9Q8T3C8_9PEZI</name>